<proteinExistence type="predicted"/>
<organismHost>
    <name type="scientific">Bacillus subtilis</name>
    <dbReference type="NCBI Taxonomy" id="1423"/>
</organismHost>
<name>U5PY60_BPGRA</name>
<evidence type="ECO:0000313" key="1">
    <source>
        <dbReference type="EMBL" id="AGY47487.1"/>
    </source>
</evidence>
<dbReference type="OrthoDB" id="32150at10239"/>
<reference evidence="1 2" key="1">
    <citation type="journal article" date="2013" name="Genome Announc.">
        <title>Complete Genome of Bacillus subtilis Myophage Grass.</title>
        <authorList>
            <person name="Miller S.Y."/>
            <person name="Colquhoun J.M."/>
            <person name="Perl A.L."/>
            <person name="Chamakura K.R."/>
            <person name="Kuty Everett G.F."/>
        </authorList>
    </citation>
    <scope>NUCLEOTIDE SEQUENCE [LARGE SCALE GENOMIC DNA]</scope>
</reference>
<dbReference type="EMBL" id="KF669652">
    <property type="protein sequence ID" value="AGY47487.1"/>
    <property type="molecule type" value="Genomic_DNA"/>
</dbReference>
<dbReference type="GeneID" id="17960146"/>
<gene>
    <name evidence="1" type="ORF">Grass_222</name>
</gene>
<dbReference type="KEGG" id="vg:17960146"/>
<keyword evidence="2" id="KW-1185">Reference proteome</keyword>
<protein>
    <submittedName>
        <fullName evidence="1">Uncharacterized protein</fullName>
    </submittedName>
</protein>
<dbReference type="RefSeq" id="YP_008771588.1">
    <property type="nucleotide sequence ID" value="NC_022771.1"/>
</dbReference>
<accession>U5PY60</accession>
<organism evidence="1 2">
    <name type="scientific">Bacillus phage Grass</name>
    <dbReference type="NCBI Taxonomy" id="1406785"/>
    <lineage>
        <taxon>Viruses</taxon>
        <taxon>Duplodnaviria</taxon>
        <taxon>Heunggongvirae</taxon>
        <taxon>Uroviricota</taxon>
        <taxon>Caudoviricetes</taxon>
        <taxon>Herelleviridae</taxon>
        <taxon>Bastillevirinae</taxon>
        <taxon>Nitunavirus</taxon>
        <taxon>Nitunavirus grass</taxon>
    </lineage>
</organism>
<dbReference type="Proteomes" id="UP000017648">
    <property type="component" value="Segment"/>
</dbReference>
<sequence>MSLSSDKQVDLLVALLDCYPKDLTALEGCRIPMLDIVERAVETAAEAGTEVDINTLTWAMFDIAKGAVQDYINTTVDSYRHTLGEQEHHSTTREWLERAVLVGEHLDIFQDTDSSHIGSEVEIHFVSNADKYKNYFENALDHFEILTGYSIEDIG</sequence>
<evidence type="ECO:0000313" key="2">
    <source>
        <dbReference type="Proteomes" id="UP000017648"/>
    </source>
</evidence>